<dbReference type="RefSeq" id="XP_060357760.1">
    <property type="nucleotide sequence ID" value="XM_060509694.1"/>
</dbReference>
<dbReference type="GeneID" id="85393593"/>
<accession>A0AAD8XBD5</accession>
<organism evidence="1 2">
    <name type="scientific">Glomerella acutata</name>
    <name type="common">Colletotrichum acutatum</name>
    <dbReference type="NCBI Taxonomy" id="27357"/>
    <lineage>
        <taxon>Eukaryota</taxon>
        <taxon>Fungi</taxon>
        <taxon>Dikarya</taxon>
        <taxon>Ascomycota</taxon>
        <taxon>Pezizomycotina</taxon>
        <taxon>Sordariomycetes</taxon>
        <taxon>Hypocreomycetidae</taxon>
        <taxon>Glomerellales</taxon>
        <taxon>Glomerellaceae</taxon>
        <taxon>Colletotrichum</taxon>
        <taxon>Colletotrichum acutatum species complex</taxon>
    </lineage>
</organism>
<gene>
    <name evidence="1" type="ORF">BDZ83DRAFT_643822</name>
</gene>
<dbReference type="Proteomes" id="UP001244207">
    <property type="component" value="Unassembled WGS sequence"/>
</dbReference>
<keyword evidence="2" id="KW-1185">Reference proteome</keyword>
<name>A0AAD8XBD5_GLOAC</name>
<dbReference type="AlphaFoldDB" id="A0AAD8XBD5"/>
<dbReference type="EMBL" id="JAHMHS010000231">
    <property type="protein sequence ID" value="KAK1706112.1"/>
    <property type="molecule type" value="Genomic_DNA"/>
</dbReference>
<proteinExistence type="predicted"/>
<protein>
    <submittedName>
        <fullName evidence="1">Uncharacterized protein</fullName>
    </submittedName>
</protein>
<reference evidence="1" key="1">
    <citation type="submission" date="2021-12" db="EMBL/GenBank/DDBJ databases">
        <title>Comparative genomics, transcriptomics and evolutionary studies reveal genomic signatures of adaptation to plant cell wall in hemibiotrophic fungi.</title>
        <authorList>
            <consortium name="DOE Joint Genome Institute"/>
            <person name="Baroncelli R."/>
            <person name="Diaz J.F."/>
            <person name="Benocci T."/>
            <person name="Peng M."/>
            <person name="Battaglia E."/>
            <person name="Haridas S."/>
            <person name="Andreopoulos W."/>
            <person name="Labutti K."/>
            <person name="Pangilinan J."/>
            <person name="Floch G.L."/>
            <person name="Makela M.R."/>
            <person name="Henrissat B."/>
            <person name="Grigoriev I.V."/>
            <person name="Crouch J.A."/>
            <person name="De Vries R.P."/>
            <person name="Sukno S.A."/>
            <person name="Thon M.R."/>
        </authorList>
    </citation>
    <scope>NUCLEOTIDE SEQUENCE</scope>
    <source>
        <strain evidence="1">CBS 112980</strain>
    </source>
</reference>
<evidence type="ECO:0000313" key="2">
    <source>
        <dbReference type="Proteomes" id="UP001244207"/>
    </source>
</evidence>
<evidence type="ECO:0000313" key="1">
    <source>
        <dbReference type="EMBL" id="KAK1706112.1"/>
    </source>
</evidence>
<sequence>MIMSECVKICTKLRRGPGLHRFLRKRPGKDGGICTQRNVIFPNIRSQLYTDSGDDFR</sequence>
<comment type="caution">
    <text evidence="1">The sequence shown here is derived from an EMBL/GenBank/DDBJ whole genome shotgun (WGS) entry which is preliminary data.</text>
</comment>